<organism evidence="4 5">
    <name type="scientific">Candidatus Marsarchaeota G2 archaeon OSP_D</name>
    <dbReference type="NCBI Taxonomy" id="1978157"/>
    <lineage>
        <taxon>Archaea</taxon>
        <taxon>Candidatus Marsarchaeota</taxon>
        <taxon>Candidatus Marsarchaeota group 2</taxon>
    </lineage>
</organism>
<feature type="domain" description="AMP-dependent synthetase/ligase" evidence="2">
    <location>
        <begin position="11"/>
        <end position="329"/>
    </location>
</feature>
<evidence type="ECO:0000256" key="1">
    <source>
        <dbReference type="ARBA" id="ARBA00006432"/>
    </source>
</evidence>
<proteinExistence type="inferred from homology"/>
<dbReference type="PROSITE" id="PS00455">
    <property type="entry name" value="AMP_BINDING"/>
    <property type="match status" value="1"/>
</dbReference>
<dbReference type="InterPro" id="IPR000873">
    <property type="entry name" value="AMP-dep_synth/lig_dom"/>
</dbReference>
<dbReference type="EMBL" id="NEXE01000082">
    <property type="protein sequence ID" value="PSN89891.1"/>
    <property type="molecule type" value="Genomic_DNA"/>
</dbReference>
<accession>A0A2R6AU34</accession>
<evidence type="ECO:0000259" key="2">
    <source>
        <dbReference type="Pfam" id="PF00501"/>
    </source>
</evidence>
<dbReference type="Pfam" id="PF00501">
    <property type="entry name" value="AMP-binding"/>
    <property type="match status" value="1"/>
</dbReference>
<dbReference type="Proteomes" id="UP000240322">
    <property type="component" value="Unassembled WGS sequence"/>
</dbReference>
<protein>
    <recommendedName>
        <fullName evidence="6">AMP-dependent synthetase</fullName>
    </recommendedName>
</protein>
<dbReference type="InterPro" id="IPR020845">
    <property type="entry name" value="AMP-binding_CS"/>
</dbReference>
<dbReference type="SUPFAM" id="SSF56801">
    <property type="entry name" value="Acetyl-CoA synthetase-like"/>
    <property type="match status" value="1"/>
</dbReference>
<evidence type="ECO:0008006" key="6">
    <source>
        <dbReference type="Google" id="ProtNLM"/>
    </source>
</evidence>
<dbReference type="GO" id="GO:0006631">
    <property type="term" value="P:fatty acid metabolic process"/>
    <property type="evidence" value="ECO:0007669"/>
    <property type="project" value="TreeGrafter"/>
</dbReference>
<dbReference type="Gene3D" id="3.40.50.12780">
    <property type="entry name" value="N-terminal domain of ligase-like"/>
    <property type="match status" value="1"/>
</dbReference>
<gene>
    <name evidence="4" type="ORF">B9Q03_07950</name>
</gene>
<dbReference type="GO" id="GO:0031956">
    <property type="term" value="F:medium-chain fatty acid-CoA ligase activity"/>
    <property type="evidence" value="ECO:0007669"/>
    <property type="project" value="TreeGrafter"/>
</dbReference>
<dbReference type="Gene3D" id="3.30.300.30">
    <property type="match status" value="1"/>
</dbReference>
<name>A0A2R6AU34_9ARCH</name>
<feature type="domain" description="AMP-binding enzyme C-terminal" evidence="3">
    <location>
        <begin position="377"/>
        <end position="450"/>
    </location>
</feature>
<evidence type="ECO:0000313" key="5">
    <source>
        <dbReference type="Proteomes" id="UP000240322"/>
    </source>
</evidence>
<dbReference type="InterPro" id="IPR025110">
    <property type="entry name" value="AMP-bd_C"/>
</dbReference>
<comment type="caution">
    <text evidence="4">The sequence shown here is derived from an EMBL/GenBank/DDBJ whole genome shotgun (WGS) entry which is preliminary data.</text>
</comment>
<dbReference type="InterPro" id="IPR045851">
    <property type="entry name" value="AMP-bd_C_sf"/>
</dbReference>
<sequence>MLARLLRARANLEDKPAVEDLRLGVFRYSELDELSDELAGGLARSVGVGDRVCVVASNGVRYLALFFALRKLGATLVPVNPNLERSGVQLIIEHSKPRLVVDDYFGLGPKLEEIGGGSGGATAASGVDEWAPAMILYTGGTTGKPKGALIPERQIVWNALNTVVSWGLSRTDVTFNTMPMYHTGGWNVLTLPLLFAGGSVILDGGRFDPEKTVEVLSKKGCTVYMGVPTMLDAITRTPSFQEADLSRVVFISGGGVLPRPVYERFRVRGLRIFQGYGLTEAGPNNFYIPPERFGSKPWSVGKPMVFVDAKLAGNGELLIRGPHVFDGYLNGEENPFDAEGYLHTGDVFRVDDDGDFIFMDRLKDVIKSGGENVYSSEVEGAILVNPMVREAAVVGVPDEHWGEKVVAFLVCDERLDLAALREELRGRLAGYKVPKEFIRVGSLPKSVYGKVLKSELRRMYLEGGILG</sequence>
<evidence type="ECO:0000313" key="4">
    <source>
        <dbReference type="EMBL" id="PSN89891.1"/>
    </source>
</evidence>
<reference evidence="4 5" key="1">
    <citation type="submission" date="2017-04" db="EMBL/GenBank/DDBJ databases">
        <title>Novel microbial lineages endemic to geothermal iron-oxide mats fill important gaps in the evolutionary history of Archaea.</title>
        <authorList>
            <person name="Jay Z.J."/>
            <person name="Beam J.P."/>
            <person name="Dlakic M."/>
            <person name="Rusch D.B."/>
            <person name="Kozubal M.A."/>
            <person name="Inskeep W.P."/>
        </authorList>
    </citation>
    <scope>NUCLEOTIDE SEQUENCE [LARGE SCALE GENOMIC DNA]</scope>
    <source>
        <strain evidence="4">OSP_D</strain>
    </source>
</reference>
<dbReference type="PANTHER" id="PTHR43201">
    <property type="entry name" value="ACYL-COA SYNTHETASE"/>
    <property type="match status" value="1"/>
</dbReference>
<dbReference type="PANTHER" id="PTHR43201:SF8">
    <property type="entry name" value="ACYL-COA SYNTHETASE FAMILY MEMBER 3"/>
    <property type="match status" value="1"/>
</dbReference>
<evidence type="ECO:0000259" key="3">
    <source>
        <dbReference type="Pfam" id="PF13193"/>
    </source>
</evidence>
<dbReference type="Pfam" id="PF13193">
    <property type="entry name" value="AMP-binding_C"/>
    <property type="match status" value="1"/>
</dbReference>
<dbReference type="InterPro" id="IPR042099">
    <property type="entry name" value="ANL_N_sf"/>
</dbReference>
<comment type="similarity">
    <text evidence="1">Belongs to the ATP-dependent AMP-binding enzyme family.</text>
</comment>
<dbReference type="AlphaFoldDB" id="A0A2R6AU34"/>